<protein>
    <recommendedName>
        <fullName evidence="4">DUF1707 domain-containing protein</fullName>
    </recommendedName>
</protein>
<name>A0ABV6E5B2_9ACTN</name>
<sequence length="167" mass="17085">MDEVAALSSGADTADIRAVLLADSADGDPLRGLVALLGLPVTAADVLEVAEADVSRLGEALLPADGRRHIKALMEATSATHGDLWAEIAAGIHPGSRRNPLASFFGAMWMVLGTALGLVGALGLVVGNSTGASVLGVESPLAWVAMAVALVWFGRRRWRGARATPPG</sequence>
<evidence type="ECO:0000313" key="3">
    <source>
        <dbReference type="Proteomes" id="UP001589698"/>
    </source>
</evidence>
<dbReference type="EMBL" id="JBHLXH010000002">
    <property type="protein sequence ID" value="MFC0224185.1"/>
    <property type="molecule type" value="Genomic_DNA"/>
</dbReference>
<evidence type="ECO:0000313" key="2">
    <source>
        <dbReference type="EMBL" id="MFC0224185.1"/>
    </source>
</evidence>
<reference evidence="2 3" key="1">
    <citation type="submission" date="2024-09" db="EMBL/GenBank/DDBJ databases">
        <authorList>
            <person name="Sun Q."/>
            <person name="Mori K."/>
        </authorList>
    </citation>
    <scope>NUCLEOTIDE SEQUENCE [LARGE SCALE GENOMIC DNA]</scope>
    <source>
        <strain evidence="2 3">CCM 8654</strain>
    </source>
</reference>
<proteinExistence type="predicted"/>
<organism evidence="2 3">
    <name type="scientific">Nocardioides zeicaulis</name>
    <dbReference type="NCBI Taxonomy" id="1776857"/>
    <lineage>
        <taxon>Bacteria</taxon>
        <taxon>Bacillati</taxon>
        <taxon>Actinomycetota</taxon>
        <taxon>Actinomycetes</taxon>
        <taxon>Propionibacteriales</taxon>
        <taxon>Nocardioidaceae</taxon>
        <taxon>Nocardioides</taxon>
    </lineage>
</organism>
<comment type="caution">
    <text evidence="2">The sequence shown here is derived from an EMBL/GenBank/DDBJ whole genome shotgun (WGS) entry which is preliminary data.</text>
</comment>
<feature type="transmembrane region" description="Helical" evidence="1">
    <location>
        <begin position="132"/>
        <end position="153"/>
    </location>
</feature>
<dbReference type="RefSeq" id="WP_378519966.1">
    <property type="nucleotide sequence ID" value="NZ_CBCSDI010000005.1"/>
</dbReference>
<accession>A0ABV6E5B2</accession>
<keyword evidence="1" id="KW-0812">Transmembrane</keyword>
<feature type="transmembrane region" description="Helical" evidence="1">
    <location>
        <begin position="101"/>
        <end position="126"/>
    </location>
</feature>
<evidence type="ECO:0008006" key="4">
    <source>
        <dbReference type="Google" id="ProtNLM"/>
    </source>
</evidence>
<dbReference type="Proteomes" id="UP001589698">
    <property type="component" value="Unassembled WGS sequence"/>
</dbReference>
<gene>
    <name evidence="2" type="ORF">ACFFJG_16990</name>
</gene>
<keyword evidence="3" id="KW-1185">Reference proteome</keyword>
<evidence type="ECO:0000256" key="1">
    <source>
        <dbReference type="SAM" id="Phobius"/>
    </source>
</evidence>
<keyword evidence="1" id="KW-0472">Membrane</keyword>
<keyword evidence="1" id="KW-1133">Transmembrane helix</keyword>